<comment type="caution">
    <text evidence="6">The sequence shown here is derived from an EMBL/GenBank/DDBJ whole genome shotgun (WGS) entry which is preliminary data.</text>
</comment>
<keyword evidence="7" id="KW-1185">Reference proteome</keyword>
<dbReference type="OrthoDB" id="8635520at2"/>
<reference evidence="6 7" key="1">
    <citation type="journal article" date="2015" name="Stand. Genomic Sci.">
        <title>Genomic Encyclopedia of Bacterial and Archaeal Type Strains, Phase III: the genomes of soil and plant-associated and newly described type strains.</title>
        <authorList>
            <person name="Whitman W.B."/>
            <person name="Woyke T."/>
            <person name="Klenk H.P."/>
            <person name="Zhou Y."/>
            <person name="Lilburn T.G."/>
            <person name="Beck B.J."/>
            <person name="De Vos P."/>
            <person name="Vandamme P."/>
            <person name="Eisen J.A."/>
            <person name="Garrity G."/>
            <person name="Hugenholtz P."/>
            <person name="Kyrpides N.C."/>
        </authorList>
    </citation>
    <scope>NUCLEOTIDE SEQUENCE [LARGE SCALE GENOMIC DNA]</scope>
    <source>
        <strain evidence="6 7">VKM Ac-2541</strain>
    </source>
</reference>
<dbReference type="PANTHER" id="PTHR42756:SF1">
    <property type="entry name" value="TRANSCRIPTIONAL REPRESSOR OF EMRAB OPERON"/>
    <property type="match status" value="1"/>
</dbReference>
<keyword evidence="1" id="KW-0805">Transcription regulation</keyword>
<dbReference type="SUPFAM" id="SSF46785">
    <property type="entry name" value="Winged helix' DNA-binding domain"/>
    <property type="match status" value="1"/>
</dbReference>
<keyword evidence="2 6" id="KW-0238">DNA-binding</keyword>
<protein>
    <submittedName>
        <fullName evidence="6">DNA-binding MarR family transcriptional regulator</fullName>
    </submittedName>
</protein>
<evidence type="ECO:0000313" key="6">
    <source>
        <dbReference type="EMBL" id="TCO51642.1"/>
    </source>
</evidence>
<evidence type="ECO:0000259" key="5">
    <source>
        <dbReference type="PROSITE" id="PS50995"/>
    </source>
</evidence>
<dbReference type="GO" id="GO:0003677">
    <property type="term" value="F:DNA binding"/>
    <property type="evidence" value="ECO:0007669"/>
    <property type="project" value="UniProtKB-KW"/>
</dbReference>
<dbReference type="EMBL" id="SLWR01000001">
    <property type="protein sequence ID" value="TCO51642.1"/>
    <property type="molecule type" value="Genomic_DNA"/>
</dbReference>
<evidence type="ECO:0000313" key="7">
    <source>
        <dbReference type="Proteomes" id="UP000295573"/>
    </source>
</evidence>
<dbReference type="Proteomes" id="UP000295573">
    <property type="component" value="Unassembled WGS sequence"/>
</dbReference>
<organism evidence="6 7">
    <name type="scientific">Kribbella antiqua</name>
    <dbReference type="NCBI Taxonomy" id="2512217"/>
    <lineage>
        <taxon>Bacteria</taxon>
        <taxon>Bacillati</taxon>
        <taxon>Actinomycetota</taxon>
        <taxon>Actinomycetes</taxon>
        <taxon>Propionibacteriales</taxon>
        <taxon>Kribbellaceae</taxon>
        <taxon>Kribbella</taxon>
    </lineage>
</organism>
<proteinExistence type="predicted"/>
<dbReference type="PROSITE" id="PS50995">
    <property type="entry name" value="HTH_MARR_2"/>
    <property type="match status" value="1"/>
</dbReference>
<dbReference type="InterPro" id="IPR000835">
    <property type="entry name" value="HTH_MarR-typ"/>
</dbReference>
<evidence type="ECO:0000256" key="1">
    <source>
        <dbReference type="ARBA" id="ARBA00023015"/>
    </source>
</evidence>
<dbReference type="Pfam" id="PF01047">
    <property type="entry name" value="MarR"/>
    <property type="match status" value="1"/>
</dbReference>
<feature type="domain" description="HTH marR-type" evidence="5">
    <location>
        <begin position="27"/>
        <end position="159"/>
    </location>
</feature>
<dbReference type="PANTHER" id="PTHR42756">
    <property type="entry name" value="TRANSCRIPTIONAL REGULATOR, MARR"/>
    <property type="match status" value="1"/>
</dbReference>
<dbReference type="SMART" id="SM00347">
    <property type="entry name" value="HTH_MARR"/>
    <property type="match status" value="1"/>
</dbReference>
<evidence type="ECO:0000256" key="4">
    <source>
        <dbReference type="SAM" id="MobiDB-lite"/>
    </source>
</evidence>
<name>A0A4R2J2L1_9ACTN</name>
<accession>A0A4R2J2L1</accession>
<dbReference type="Gene3D" id="1.10.10.10">
    <property type="entry name" value="Winged helix-like DNA-binding domain superfamily/Winged helix DNA-binding domain"/>
    <property type="match status" value="1"/>
</dbReference>
<dbReference type="PRINTS" id="PR00598">
    <property type="entry name" value="HTHMARR"/>
</dbReference>
<dbReference type="GO" id="GO:0003700">
    <property type="term" value="F:DNA-binding transcription factor activity"/>
    <property type="evidence" value="ECO:0007669"/>
    <property type="project" value="InterPro"/>
</dbReference>
<sequence>MGDMTSSPPDVETRRIRGLEPSGAPVESDLGWALGVVFRRYAKAAAAALADVPGGPRGYQVLATVTAEGPRRQLDLAAQLDVDRTVMTYLLDDLEKAGLVQRQADPADRRARLIVPTEQSREALCDIERRLTAAEDEVLGSLEDTERSAFRLLLQRVAVQAQAVDPVHNACDLAEETLGEAEGVSP</sequence>
<dbReference type="AlphaFoldDB" id="A0A4R2J2L1"/>
<evidence type="ECO:0000256" key="3">
    <source>
        <dbReference type="ARBA" id="ARBA00023163"/>
    </source>
</evidence>
<evidence type="ECO:0000256" key="2">
    <source>
        <dbReference type="ARBA" id="ARBA00023125"/>
    </source>
</evidence>
<dbReference type="InterPro" id="IPR036390">
    <property type="entry name" value="WH_DNA-bd_sf"/>
</dbReference>
<keyword evidence="3" id="KW-0804">Transcription</keyword>
<dbReference type="InterPro" id="IPR036388">
    <property type="entry name" value="WH-like_DNA-bd_sf"/>
</dbReference>
<feature type="region of interest" description="Disordered" evidence="4">
    <location>
        <begin position="1"/>
        <end position="26"/>
    </location>
</feature>
<gene>
    <name evidence="6" type="ORF">EV646_101635</name>
</gene>